<name>A0A0D2GPC8_9EURO</name>
<dbReference type="PANTHER" id="PTHR31331:SF8">
    <property type="entry name" value="LCCL DOMAIN PROTEIN (AFU_ORTHOLOGUE AFUA_5G02970)"/>
    <property type="match status" value="1"/>
</dbReference>
<feature type="transmembrane region" description="Helical" evidence="2">
    <location>
        <begin position="453"/>
        <end position="473"/>
    </location>
</feature>
<dbReference type="PROSITE" id="PS50820">
    <property type="entry name" value="LCCL"/>
    <property type="match status" value="1"/>
</dbReference>
<feature type="transmembrane region" description="Helical" evidence="2">
    <location>
        <begin position="320"/>
        <end position="337"/>
    </location>
</feature>
<dbReference type="GeneID" id="25306495"/>
<evidence type="ECO:0000259" key="3">
    <source>
        <dbReference type="PROSITE" id="PS50820"/>
    </source>
</evidence>
<dbReference type="InterPro" id="IPR036609">
    <property type="entry name" value="LCCL_sf"/>
</dbReference>
<evidence type="ECO:0000313" key="5">
    <source>
        <dbReference type="Proteomes" id="UP000053029"/>
    </source>
</evidence>
<dbReference type="Pfam" id="PF03815">
    <property type="entry name" value="LCCL"/>
    <property type="match status" value="1"/>
</dbReference>
<dbReference type="SUPFAM" id="SSF69848">
    <property type="entry name" value="LCCL domain"/>
    <property type="match status" value="1"/>
</dbReference>
<dbReference type="Gene3D" id="2.170.130.20">
    <property type="entry name" value="LCCL-like domain"/>
    <property type="match status" value="1"/>
</dbReference>
<proteinExistence type="predicted"/>
<reference evidence="4 5" key="1">
    <citation type="submission" date="2015-01" db="EMBL/GenBank/DDBJ databases">
        <title>The Genome Sequence of Fonsecaea pedrosoi CBS 271.37.</title>
        <authorList>
            <consortium name="The Broad Institute Genomics Platform"/>
            <person name="Cuomo C."/>
            <person name="de Hoog S."/>
            <person name="Gorbushina A."/>
            <person name="Stielow B."/>
            <person name="Teixiera M."/>
            <person name="Abouelleil A."/>
            <person name="Chapman S.B."/>
            <person name="Priest M."/>
            <person name="Young S.K."/>
            <person name="Wortman J."/>
            <person name="Nusbaum C."/>
            <person name="Birren B."/>
        </authorList>
    </citation>
    <scope>NUCLEOTIDE SEQUENCE [LARGE SCALE GENOMIC DNA]</scope>
    <source>
        <strain evidence="4 5">CBS 271.37</strain>
    </source>
</reference>
<accession>A0A0D2GPC8</accession>
<feature type="transmembrane region" description="Helical" evidence="2">
    <location>
        <begin position="421"/>
        <end position="441"/>
    </location>
</feature>
<dbReference type="VEuPathDB" id="FungiDB:Z517_07005"/>
<dbReference type="HOGENOM" id="CLU_011125_1_1_1"/>
<organism evidence="4 5">
    <name type="scientific">Fonsecaea pedrosoi CBS 271.37</name>
    <dbReference type="NCBI Taxonomy" id="1442368"/>
    <lineage>
        <taxon>Eukaryota</taxon>
        <taxon>Fungi</taxon>
        <taxon>Dikarya</taxon>
        <taxon>Ascomycota</taxon>
        <taxon>Pezizomycotina</taxon>
        <taxon>Eurotiomycetes</taxon>
        <taxon>Chaetothyriomycetidae</taxon>
        <taxon>Chaetothyriales</taxon>
        <taxon>Herpotrichiellaceae</taxon>
        <taxon>Fonsecaea</taxon>
    </lineage>
</organism>
<evidence type="ECO:0000256" key="2">
    <source>
        <dbReference type="SAM" id="Phobius"/>
    </source>
</evidence>
<feature type="transmembrane region" description="Helical" evidence="2">
    <location>
        <begin position="388"/>
        <end position="409"/>
    </location>
</feature>
<feature type="transmembrane region" description="Helical" evidence="2">
    <location>
        <begin position="493"/>
        <end position="513"/>
    </location>
</feature>
<feature type="transmembrane region" description="Helical" evidence="2">
    <location>
        <begin position="116"/>
        <end position="134"/>
    </location>
</feature>
<feature type="domain" description="LCCL" evidence="3">
    <location>
        <begin position="210"/>
        <end position="270"/>
    </location>
</feature>
<evidence type="ECO:0000313" key="4">
    <source>
        <dbReference type="EMBL" id="KIW80390.1"/>
    </source>
</evidence>
<keyword evidence="2" id="KW-0472">Membrane</keyword>
<dbReference type="SMART" id="SM00603">
    <property type="entry name" value="LCCL"/>
    <property type="match status" value="1"/>
</dbReference>
<dbReference type="PANTHER" id="PTHR31331">
    <property type="entry name" value="LCCL DOMAIN PROTEIN (AFU_ORTHOLOGUE AFUA_5G08630)"/>
    <property type="match status" value="1"/>
</dbReference>
<dbReference type="InterPro" id="IPR004043">
    <property type="entry name" value="LCCL"/>
</dbReference>
<feature type="region of interest" description="Disordered" evidence="1">
    <location>
        <begin position="647"/>
        <end position="674"/>
    </location>
</feature>
<dbReference type="AlphaFoldDB" id="A0A0D2GPC8"/>
<gene>
    <name evidence="4" type="ORF">Z517_07005</name>
</gene>
<dbReference type="InterPro" id="IPR051957">
    <property type="entry name" value="CRISP-LCCL_domain"/>
</dbReference>
<dbReference type="Proteomes" id="UP000053029">
    <property type="component" value="Unassembled WGS sequence"/>
</dbReference>
<keyword evidence="2" id="KW-0812">Transmembrane</keyword>
<keyword evidence="5" id="KW-1185">Reference proteome</keyword>
<dbReference type="RefSeq" id="XP_013284198.1">
    <property type="nucleotide sequence ID" value="XM_013428744.1"/>
</dbReference>
<evidence type="ECO:0000256" key="1">
    <source>
        <dbReference type="SAM" id="MobiDB-lite"/>
    </source>
</evidence>
<dbReference type="EMBL" id="KN846972">
    <property type="protein sequence ID" value="KIW80390.1"/>
    <property type="molecule type" value="Genomic_DNA"/>
</dbReference>
<protein>
    <recommendedName>
        <fullName evidence="3">LCCL domain-containing protein</fullName>
    </recommendedName>
</protein>
<feature type="transmembrane region" description="Helical" evidence="2">
    <location>
        <begin position="357"/>
        <end position="376"/>
    </location>
</feature>
<keyword evidence="2" id="KW-1133">Transmembrane helix</keyword>
<dbReference type="STRING" id="1442368.A0A0D2GPC8"/>
<dbReference type="OrthoDB" id="441660at2759"/>
<sequence length="699" mass="77017">MVGYRDNADDPASETLPLSDEETALGARSPELHVQSTPDSPSSTALPIPVWLRESANSFKYKWVPLPLRKAGRAIVTWVKGPVPPRVLKIEPIYPKIQQAPIRLLDRYAPKKKHRVILLMALYVCWFLTWSLMLKNHSTSGFIKGYGKPSNLWCGASFWNEGNGCGLNGNMCRPFSSAHLTFRCPANCKGTHLLEEHIVGNQSLRYQGLVVGGPRPDEPDSMPVYRADSFICQAAIHAGIVTEASGGCGVATLIGSHTNFPSTKANGIESTSFLGTFPRSFTFQRLSAAQATCPTDSRWPLFVVTAVALVVLSIFTTSPAVFFFSTFVVMFLHVGLVSDPPNTANVYEAISKLVERLLPASFIAVILYRVAALPLLRDLTAQIEKTVLYLGFCFIGALNNYTFAPLIPIERLTPRDLAQPGAPFALALIVTIILAIVISQIHFIRISGNMPKYLAIYGAMALTLIIFLLLPNLRLRIHHYILAMVFMPGTFTQTRACLAYQGLLLGLFINGIARWGFASIIQTPAALGEANGGGGSGSPGSWWGAKSPNVTAVVAPDISNITFNWGPLPKDSGVDGVSILINDVERWRGYTDEELYWDPEGVTLKRRHERGDTDDSLEPEFFRFAWMSGSETGLYSRVGLWDEHGQWHGPEEGTTKNMGVGDEEDDEVRNYGGPFDFVDEAEEQRLHEVAEQQQQQQEL</sequence>